<organism evidence="2 3">
    <name type="scientific">Pleurodeles waltl</name>
    <name type="common">Iberian ribbed newt</name>
    <dbReference type="NCBI Taxonomy" id="8319"/>
    <lineage>
        <taxon>Eukaryota</taxon>
        <taxon>Metazoa</taxon>
        <taxon>Chordata</taxon>
        <taxon>Craniata</taxon>
        <taxon>Vertebrata</taxon>
        <taxon>Euteleostomi</taxon>
        <taxon>Amphibia</taxon>
        <taxon>Batrachia</taxon>
        <taxon>Caudata</taxon>
        <taxon>Salamandroidea</taxon>
        <taxon>Salamandridae</taxon>
        <taxon>Pleurodelinae</taxon>
        <taxon>Pleurodeles</taxon>
    </lineage>
</organism>
<evidence type="ECO:0000256" key="1">
    <source>
        <dbReference type="SAM" id="MobiDB-lite"/>
    </source>
</evidence>
<protein>
    <submittedName>
        <fullName evidence="2">Uncharacterized protein</fullName>
    </submittedName>
</protein>
<evidence type="ECO:0000313" key="2">
    <source>
        <dbReference type="EMBL" id="KAJ1120795.1"/>
    </source>
</evidence>
<reference evidence="2" key="1">
    <citation type="journal article" date="2022" name="bioRxiv">
        <title>Sequencing and chromosome-scale assembly of the giantPleurodeles waltlgenome.</title>
        <authorList>
            <person name="Brown T."/>
            <person name="Elewa A."/>
            <person name="Iarovenko S."/>
            <person name="Subramanian E."/>
            <person name="Araus A.J."/>
            <person name="Petzold A."/>
            <person name="Susuki M."/>
            <person name="Suzuki K.-i.T."/>
            <person name="Hayashi T."/>
            <person name="Toyoda A."/>
            <person name="Oliveira C."/>
            <person name="Osipova E."/>
            <person name="Leigh N.D."/>
            <person name="Simon A."/>
            <person name="Yun M.H."/>
        </authorList>
    </citation>
    <scope>NUCLEOTIDE SEQUENCE</scope>
    <source>
        <strain evidence="2">20211129_DDA</strain>
        <tissue evidence="2">Liver</tissue>
    </source>
</reference>
<feature type="compositionally biased region" description="Polar residues" evidence="1">
    <location>
        <begin position="64"/>
        <end position="73"/>
    </location>
</feature>
<keyword evidence="3" id="KW-1185">Reference proteome</keyword>
<proteinExistence type="predicted"/>
<sequence length="130" mass="13666">MQAARPGMERTDTGQAADTGSMSLGWRELTLGRQQTQAACLWQTQAACLWQTQAACPGMERTDTGQAADTGSMSLGWGELTPGRQQTQAARPGMERSDTGQAADTSSMSLADTGSMSLADTGNTSWDGEN</sequence>
<feature type="region of interest" description="Disordered" evidence="1">
    <location>
        <begin position="60"/>
        <end position="130"/>
    </location>
</feature>
<feature type="region of interest" description="Disordered" evidence="1">
    <location>
        <begin position="1"/>
        <end position="21"/>
    </location>
</feature>
<name>A0AAV7NXJ6_PLEWA</name>
<accession>A0AAV7NXJ6</accession>
<dbReference type="AlphaFoldDB" id="A0AAV7NXJ6"/>
<dbReference type="EMBL" id="JANPWB010000012">
    <property type="protein sequence ID" value="KAJ1120795.1"/>
    <property type="molecule type" value="Genomic_DNA"/>
</dbReference>
<comment type="caution">
    <text evidence="2">The sequence shown here is derived from an EMBL/GenBank/DDBJ whole genome shotgun (WGS) entry which is preliminary data.</text>
</comment>
<gene>
    <name evidence="2" type="ORF">NDU88_008944</name>
</gene>
<dbReference type="Proteomes" id="UP001066276">
    <property type="component" value="Chromosome 8"/>
</dbReference>
<evidence type="ECO:0000313" key="3">
    <source>
        <dbReference type="Proteomes" id="UP001066276"/>
    </source>
</evidence>
<feature type="compositionally biased region" description="Polar residues" evidence="1">
    <location>
        <begin position="99"/>
        <end position="130"/>
    </location>
</feature>